<dbReference type="GO" id="GO:0005737">
    <property type="term" value="C:cytoplasm"/>
    <property type="evidence" value="ECO:0007669"/>
    <property type="project" value="InterPro"/>
</dbReference>
<dbReference type="InterPro" id="IPR022385">
    <property type="entry name" value="Rhs_assc_core"/>
</dbReference>
<feature type="signal peptide" evidence="5">
    <location>
        <begin position="1"/>
        <end position="46"/>
    </location>
</feature>
<organism evidence="7 8">
    <name type="scientific">Exilibacterium tricleocarpae</name>
    <dbReference type="NCBI Taxonomy" id="2591008"/>
    <lineage>
        <taxon>Bacteria</taxon>
        <taxon>Pseudomonadati</taxon>
        <taxon>Pseudomonadota</taxon>
        <taxon>Gammaproteobacteria</taxon>
        <taxon>Cellvibrionales</taxon>
        <taxon>Cellvibrionaceae</taxon>
        <taxon>Exilibacterium</taxon>
    </lineage>
</organism>
<evidence type="ECO:0000259" key="6">
    <source>
        <dbReference type="PROSITE" id="PS50853"/>
    </source>
</evidence>
<comment type="caution">
    <text evidence="7">The sequence shown here is derived from an EMBL/GenBank/DDBJ whole genome shotgun (WGS) entry which is preliminary data.</text>
</comment>
<dbReference type="InterPro" id="IPR050708">
    <property type="entry name" value="T6SS_VgrG/RHS"/>
</dbReference>
<evidence type="ECO:0000256" key="3">
    <source>
        <dbReference type="ARBA" id="ARBA00022737"/>
    </source>
</evidence>
<gene>
    <name evidence="7" type="ORF">FKG94_01350</name>
</gene>
<dbReference type="InterPro" id="IPR003961">
    <property type="entry name" value="FN3_dom"/>
</dbReference>
<keyword evidence="5" id="KW-0732">Signal</keyword>
<dbReference type="InterPro" id="IPR036116">
    <property type="entry name" value="FN3_sf"/>
</dbReference>
<dbReference type="PANTHER" id="PTHR32305">
    <property type="match status" value="1"/>
</dbReference>
<keyword evidence="3" id="KW-0677">Repeat</keyword>
<dbReference type="Pfam" id="PF03534">
    <property type="entry name" value="SpvB"/>
    <property type="match status" value="1"/>
</dbReference>
<dbReference type="EMBL" id="VHSG01000002">
    <property type="protein sequence ID" value="TQV86226.1"/>
    <property type="molecule type" value="Genomic_DNA"/>
</dbReference>
<protein>
    <recommendedName>
        <fullName evidence="6">Fibronectin type-III domain-containing protein</fullName>
    </recommendedName>
</protein>
<sequence>MLPIIGLSRFQRDLAKRFRSRTILTIAKNFRLWLSLLALLATQAHAISIPAPTSETGFPDHLVVGWVGVYNKTVQDTNDETWVFPAVHGGYWDSRGGYWDFVDMHYLCSRNYGSDELSYSSNYFVEDGSVRRNSRWSVDFLPNTRGSIDIEHSNYLDYIYDEDTDEEETEGCGIYTFEVKLFYKYVAPATPASISTVPANPGANGNYTVSWASVSGANYELQQQVDGGSWSTVNSSGTSKSFSGQAQGSTFRYRVRAFYASNGYRKNSDWRYSSNITVPYEAPVISLPSSDTDGNYTVSWNSVAGATNYTLQEKSANGSWGTIQDTSATSKTISGKSNGTYSYRVRACNPQLCSGYSSAGSIVVGQASQTPENIDTPPVPQLQSPSIVSPQAQIDTDKVNTISGDFRVNESGSATYTIPIIMAEGTAGVRPDIGLTYANAAPIGVAGRGWSISGIGDISRCRQTLVQDNRALPISWSTTDRFCLNGTRLILHSGTYGSPGSTYKTEIDSFVLVTAVGGSAGHPDYFTVAAKDGSTTRYGDSGDSDAEKVAYVSGARQANRVLSWSISRFEDSVGNRITYHYQNSENDHLVDTIDYAYGNATSGAAQIRFQYENRPDVTSVYVAGYEFKRSQRLAEVVSYNDNAIVRRYVLHYLGNGVFPKDEISRLQRIDMCVDGHCHTSDVSTEFEWRVPGYTFSLTPDHSEAVGTDRAIVSYQFADINGDGKSDMVWVDVKRVSGGYHYKLSYRMFGESAVVVKNFTQPERLLDTKIHVLDYNADGKQDIYFDNKLYLASPIGDGDWHLPTIDTPTNITLDNPTFTDINGDGLADVVDLTASGVVKVQFLERDPSAGPASQLFYRYSDPQTFRLTGVDIGDWQTQLLVPSGRFFHKVDVFTFGDFNGDGQTDIAFNAREELSETCRDVGDEPSEPEIQCFYTYDDFIAVFLKEGDQFAFFDRISLGTGRTEDDQLVEEGDIQIYLAPSVDVNGDGLTDLVYAGDLGDDTDTWQFMISTGSGFLPSQTILAESSFANKAAFRNPTWLDYNLDGYTDFIWLAAGSNDVRYKSWDPASNSFASSSSRVASAFVDEGRTYIVNDINGDGWHDFIHFDTQQGLLEVRHGNGTAENRPDLIYKITDGLGNETDIRYGTLNHSGRYTSSAQGISTSSTEKTICIDIPWQGGTREYCYTTTVYENDTSAFYTMLNTPFADLAGDAVTLAAENHAPVLEIAGAAHVVIDVYSSSPTTANPDNKVGVSYFYHQLRAQAAGRGLLGFKRLSTWDHQSEITTTTTYRQDWPFIGQPLNTVTESPNGKVISESENSHAIYGLESESSRDAAIAEAEANGTAALGALQVYSAGTTDRAYKLAANGSAQGVALSTVVSEFTPDAYGNMVGTLVTTYAGDSSGSYFSRVETANAYAGEGNGEFLGRLIRTDVTTQRPGVDTAITPASVTKTARFSYYGINGAGDCAADAHLAGMLCEESVEVGGGVKSTQRHYYDGFGNKSFTYAFDDGGQHRLSPLSEYDNATGRYVDRVYDVFSGLLNNTGAALSSRYLNKASSLNASVRLVSEVTGRNHFGLPTQSITYVDGNSTVETTTAYTPYGAAYFSADSTGAYKATTAAKTSGLCPAHAAYTTTEHLAGGGEKGACYDSLGRVIRDRVKSFAGNLQNYRGWVFSDTEYDFKGRTLRVSQPYFQGDSVYWTRNLGFDLLDRPTLIAHAFYETDDAGNSTGVHAQSRISYDGFTTVTTNAEGQLKTEVTNVLGEIVSVINNQNAAVQYEYDVYGELVKMTDPAANQTRIHYNALGQKIWMDDPDMGRWEYAYTGFGDLTCQKDAKGQIIKTDYDFKGRMIRRRDYTGGICSSPAGLVNTATWEYDTASNGVGQLSVESDSHNFARAYYYDTFGRADVTTTEIPGDNPADISYHSSKVTYDDYGRVFQIYDAARDEADFSQGAVQNIYDDHGYLWRIADAHRIGGDFATEYYQINAMDQLGNVVAADMADGVISGQASYNGRTGLLERLIASSNGGLTILQDMTMKWDHINNLRSRHDQGHKGSGQRRNLLERFDYDGANQLISYVVSGDADHTTTVEYSSDGIGNIHNKSDVGNYDYANGRPHAVSRAGGVNYGYDSNGDMTSGDGRALEYTVFRKVSHIEKSATHYTDFFYGTDRGRYKRIDRQGAATTTTLYIGSVEKVYFSDNSSQWKRTINGIAQITMDFNQGLYQQEEIHYLIKDHLGSVTTIVNELGQALDSMAFDPWGARRDTESWEDLALSLIQSNYYVSQKPITTRGFTGHEMVDEMGIIHMGGRIYEPKLGRFMQADTIIQSPTVVGSLNRYSYTWNNPLNATDPSGHFVEFFIALIATYAVGEIAQELELPWLATIAQIAGCYYGSCVASSFGSTYGLTGDFNAAFKSALIAGVSPHAYGAAADLFSGVGLVLAHGVIGGVNSVIQGGKFGHGFVSAGITKAVNVNHIATGLSDRATLTRISLAAIIGGTMSAATGGKFANGAISGAFGQMFNGETQCPTDKVCSGASGAQKEDLTGAYSPVPGTYLSENGEAVTVDLQVYGNGNEALVSADGTTAYQFDYKTGLLVSPLATGAAASVCPECYLVGAGGLLRAVFGGSKSAFVTVTSWAPAGTTADLAAGRWVVMGEATRWNFIRTGLWGPQMTVRPFSFSWGSGQGAFTPVTGQVLRSRVGYGPGLDGLKGALFGQRYLRH</sequence>
<proteinExistence type="predicted"/>
<dbReference type="Gene3D" id="2.60.40.10">
    <property type="entry name" value="Immunoglobulins"/>
    <property type="match status" value="2"/>
</dbReference>
<evidence type="ECO:0000256" key="2">
    <source>
        <dbReference type="ARBA" id="ARBA00022525"/>
    </source>
</evidence>
<dbReference type="InterPro" id="IPR056823">
    <property type="entry name" value="TEN-like_YD-shell"/>
</dbReference>
<accession>A0A545U9S5</accession>
<dbReference type="NCBIfam" id="TIGR01643">
    <property type="entry name" value="YD_repeat_2x"/>
    <property type="match status" value="2"/>
</dbReference>
<keyword evidence="2" id="KW-0964">Secreted</keyword>
<comment type="subcellular location">
    <subcellularLocation>
        <location evidence="1">Secreted</location>
    </subcellularLocation>
</comment>
<keyword evidence="8" id="KW-1185">Reference proteome</keyword>
<evidence type="ECO:0000256" key="4">
    <source>
        <dbReference type="ARBA" id="ARBA00023026"/>
    </source>
</evidence>
<dbReference type="PANTHER" id="PTHR32305:SF15">
    <property type="entry name" value="PROTEIN RHSA-RELATED"/>
    <property type="match status" value="1"/>
</dbReference>
<keyword evidence="4" id="KW-0843">Virulence</keyword>
<dbReference type="OrthoDB" id="7059642at2"/>
<dbReference type="InterPro" id="IPR003284">
    <property type="entry name" value="Sal_SpvB"/>
</dbReference>
<dbReference type="PROSITE" id="PS50853">
    <property type="entry name" value="FN3"/>
    <property type="match status" value="1"/>
</dbReference>
<dbReference type="InterPro" id="IPR013783">
    <property type="entry name" value="Ig-like_fold"/>
</dbReference>
<evidence type="ECO:0000256" key="5">
    <source>
        <dbReference type="SAM" id="SignalP"/>
    </source>
</evidence>
<dbReference type="SUPFAM" id="SSF49265">
    <property type="entry name" value="Fibronectin type III"/>
    <property type="match status" value="1"/>
</dbReference>
<evidence type="ECO:0000256" key="1">
    <source>
        <dbReference type="ARBA" id="ARBA00004613"/>
    </source>
</evidence>
<dbReference type="SUPFAM" id="SSF69318">
    <property type="entry name" value="Integrin alpha N-terminal domain"/>
    <property type="match status" value="1"/>
</dbReference>
<dbReference type="NCBIfam" id="TIGR03696">
    <property type="entry name" value="Rhs_assc_core"/>
    <property type="match status" value="1"/>
</dbReference>
<name>A0A545U9S5_9GAMM</name>
<dbReference type="GO" id="GO:0005576">
    <property type="term" value="C:extracellular region"/>
    <property type="evidence" value="ECO:0007669"/>
    <property type="project" value="UniProtKB-SubCell"/>
</dbReference>
<feature type="chain" id="PRO_5022023576" description="Fibronectin type-III domain-containing protein" evidence="5">
    <location>
        <begin position="47"/>
        <end position="2705"/>
    </location>
</feature>
<dbReference type="InterPro" id="IPR028994">
    <property type="entry name" value="Integrin_alpha_N"/>
</dbReference>
<dbReference type="InterPro" id="IPR006530">
    <property type="entry name" value="YD"/>
</dbReference>
<dbReference type="Pfam" id="PF25023">
    <property type="entry name" value="TEN_YD-shell"/>
    <property type="match status" value="1"/>
</dbReference>
<feature type="domain" description="Fibronectin type-III" evidence="6">
    <location>
        <begin position="279"/>
        <end position="367"/>
    </location>
</feature>
<dbReference type="Proteomes" id="UP000319732">
    <property type="component" value="Unassembled WGS sequence"/>
</dbReference>
<reference evidence="7 8" key="1">
    <citation type="submission" date="2019-06" db="EMBL/GenBank/DDBJ databases">
        <title>Whole genome sequence for Cellvibrionaceae sp. R142.</title>
        <authorList>
            <person name="Wang G."/>
        </authorList>
    </citation>
    <scope>NUCLEOTIDE SEQUENCE [LARGE SCALE GENOMIC DNA]</scope>
    <source>
        <strain evidence="7 8">R142</strain>
    </source>
</reference>
<evidence type="ECO:0000313" key="8">
    <source>
        <dbReference type="Proteomes" id="UP000319732"/>
    </source>
</evidence>
<evidence type="ECO:0000313" key="7">
    <source>
        <dbReference type="EMBL" id="TQV86226.1"/>
    </source>
</evidence>
<dbReference type="Gene3D" id="2.180.10.10">
    <property type="entry name" value="RHS repeat-associated core"/>
    <property type="match status" value="1"/>
</dbReference>
<dbReference type="CDD" id="cd00063">
    <property type="entry name" value="FN3"/>
    <property type="match status" value="1"/>
</dbReference>